<reference evidence="2 3" key="1">
    <citation type="submission" date="2015-01" db="EMBL/GenBank/DDBJ databases">
        <title>Genome of Sphingomonas taxi strain 30a.</title>
        <authorList>
            <person name="Eevers N."/>
            <person name="Van Hamme J."/>
            <person name="Bottos E."/>
            <person name="Weyens N."/>
            <person name="Vangronsveld J."/>
        </authorList>
    </citation>
    <scope>NUCLEOTIDE SEQUENCE [LARGE SCALE GENOMIC DNA]</scope>
    <source>
        <strain evidence="2 3">30a</strain>
    </source>
</reference>
<dbReference type="InterPro" id="IPR036390">
    <property type="entry name" value="WH_DNA-bd_sf"/>
</dbReference>
<feature type="region of interest" description="Disordered" evidence="1">
    <location>
        <begin position="149"/>
        <end position="175"/>
    </location>
</feature>
<accession>A0A0D1MDJ4</accession>
<gene>
    <name evidence="2" type="ORF">SR41_17700</name>
</gene>
<dbReference type="Pfam" id="PF13730">
    <property type="entry name" value="HTH_36"/>
    <property type="match status" value="1"/>
</dbReference>
<dbReference type="SUPFAM" id="SSF46785">
    <property type="entry name" value="Winged helix' DNA-binding domain"/>
    <property type="match status" value="1"/>
</dbReference>
<protein>
    <recommendedName>
        <fullName evidence="4">Helix-turn-helix domain-containing protein</fullName>
    </recommendedName>
</protein>
<feature type="compositionally biased region" description="Basic residues" evidence="1">
    <location>
        <begin position="152"/>
        <end position="166"/>
    </location>
</feature>
<evidence type="ECO:0000313" key="3">
    <source>
        <dbReference type="Proteomes" id="UP000033203"/>
    </source>
</evidence>
<dbReference type="Proteomes" id="UP000033203">
    <property type="component" value="Unassembled WGS sequence"/>
</dbReference>
<sequence length="175" mass="19470">MSDKIESEDGQLEAASAAKAPRKSGAAANKWGAKVIALGFCMLPSLLLRAQRRLGLNPTQLAVLIQLADFWWDAGRKPFPKKADLALRLNLSERQVQRYIAELEEAGFVRRIERRASHRGKISNEYDLQGLVDKLAEIEPDFREAAEEARAKRQAVARPGMRRRRPAAAPADAEA</sequence>
<evidence type="ECO:0000256" key="1">
    <source>
        <dbReference type="SAM" id="MobiDB-lite"/>
    </source>
</evidence>
<dbReference type="PATRIC" id="fig|1549858.7.peg.3092"/>
<evidence type="ECO:0008006" key="4">
    <source>
        <dbReference type="Google" id="ProtNLM"/>
    </source>
</evidence>
<comment type="caution">
    <text evidence="2">The sequence shown here is derived from an EMBL/GenBank/DDBJ whole genome shotgun (WGS) entry which is preliminary data.</text>
</comment>
<dbReference type="InterPro" id="IPR036388">
    <property type="entry name" value="WH-like_DNA-bd_sf"/>
</dbReference>
<proteinExistence type="predicted"/>
<evidence type="ECO:0000313" key="2">
    <source>
        <dbReference type="EMBL" id="KIU25876.1"/>
    </source>
</evidence>
<dbReference type="GeneID" id="78487635"/>
<dbReference type="EMBL" id="JXTP01000094">
    <property type="protein sequence ID" value="KIU25876.1"/>
    <property type="molecule type" value="Genomic_DNA"/>
</dbReference>
<dbReference type="AlphaFoldDB" id="A0A0D1MDJ4"/>
<organism evidence="2 3">
    <name type="scientific">Sphingomonas melonis</name>
    <dbReference type="NCBI Taxonomy" id="152682"/>
    <lineage>
        <taxon>Bacteria</taxon>
        <taxon>Pseudomonadati</taxon>
        <taxon>Pseudomonadota</taxon>
        <taxon>Alphaproteobacteria</taxon>
        <taxon>Sphingomonadales</taxon>
        <taxon>Sphingomonadaceae</taxon>
        <taxon>Sphingomonas</taxon>
    </lineage>
</organism>
<dbReference type="RefSeq" id="WP_043061524.1">
    <property type="nucleotide sequence ID" value="NZ_QDFS01000017.1"/>
</dbReference>
<name>A0A0D1MDJ4_9SPHN</name>
<dbReference type="OrthoDB" id="7351634at2"/>
<dbReference type="Gene3D" id="1.10.10.10">
    <property type="entry name" value="Winged helix-like DNA-binding domain superfamily/Winged helix DNA-binding domain"/>
    <property type="match status" value="1"/>
</dbReference>